<organism evidence="1 2">
    <name type="scientific">Pseudodesulfovibrio hydrargyri</name>
    <dbReference type="NCBI Taxonomy" id="2125990"/>
    <lineage>
        <taxon>Bacteria</taxon>
        <taxon>Pseudomonadati</taxon>
        <taxon>Thermodesulfobacteriota</taxon>
        <taxon>Desulfovibrionia</taxon>
        <taxon>Desulfovibrionales</taxon>
        <taxon>Desulfovibrionaceae</taxon>
    </lineage>
</organism>
<dbReference type="SMART" id="SM00938">
    <property type="entry name" value="P-II"/>
    <property type="match status" value="1"/>
</dbReference>
<dbReference type="SUPFAM" id="SSF54913">
    <property type="entry name" value="GlnB-like"/>
    <property type="match status" value="1"/>
</dbReference>
<dbReference type="AlphaFoldDB" id="A0A1J5NCM0"/>
<dbReference type="GO" id="GO:0006808">
    <property type="term" value="P:regulation of nitrogen utilization"/>
    <property type="evidence" value="ECO:0007669"/>
    <property type="project" value="InterPro"/>
</dbReference>
<dbReference type="RefSeq" id="WP_071546363.1">
    <property type="nucleotide sequence ID" value="NZ_LKAQ01000004.1"/>
</dbReference>
<dbReference type="PRINTS" id="PR00340">
    <property type="entry name" value="PIIGLNB"/>
</dbReference>
<keyword evidence="2" id="KW-1185">Reference proteome</keyword>
<dbReference type="GO" id="GO:0005829">
    <property type="term" value="C:cytosol"/>
    <property type="evidence" value="ECO:0007669"/>
    <property type="project" value="TreeGrafter"/>
</dbReference>
<sequence length="110" mass="12210">MKLIIAYIRPEKLNDVKQALYAKEIYSLSVTNILGSGRQKGFTETYRGVQMEVNLLKKVRLEIGVNDDFEQKAIDAILTSGQTGSEGDGVIFVSELTKAMRIRTGEDGIL</sequence>
<accession>A0A1J5NCM0</accession>
<dbReference type="PANTHER" id="PTHR30115">
    <property type="entry name" value="NITROGEN REGULATORY PROTEIN P-II"/>
    <property type="match status" value="1"/>
</dbReference>
<dbReference type="PANTHER" id="PTHR30115:SF18">
    <property type="entry name" value="NITROGEN REGULATORY PROTEIN P-II"/>
    <property type="match status" value="1"/>
</dbReference>
<comment type="caution">
    <text evidence="1">The sequence shown here is derived from an EMBL/GenBank/DDBJ whole genome shotgun (WGS) entry which is preliminary data.</text>
</comment>
<proteinExistence type="predicted"/>
<evidence type="ECO:0000313" key="1">
    <source>
        <dbReference type="EMBL" id="OIQ50975.1"/>
    </source>
</evidence>
<dbReference type="GO" id="GO:0005524">
    <property type="term" value="F:ATP binding"/>
    <property type="evidence" value="ECO:0007669"/>
    <property type="project" value="TreeGrafter"/>
</dbReference>
<dbReference type="EMBL" id="LKAQ01000004">
    <property type="protein sequence ID" value="OIQ50975.1"/>
    <property type="molecule type" value="Genomic_DNA"/>
</dbReference>
<dbReference type="Gene3D" id="3.30.70.120">
    <property type="match status" value="1"/>
</dbReference>
<gene>
    <name evidence="1" type="primary">glnB_4</name>
    <name evidence="1" type="ORF">BerOc1_02920</name>
</gene>
<dbReference type="Proteomes" id="UP000181901">
    <property type="component" value="Unassembled WGS sequence"/>
</dbReference>
<evidence type="ECO:0000313" key="2">
    <source>
        <dbReference type="Proteomes" id="UP000181901"/>
    </source>
</evidence>
<dbReference type="PROSITE" id="PS51343">
    <property type="entry name" value="PII_GLNB_DOM"/>
    <property type="match status" value="1"/>
</dbReference>
<dbReference type="InterPro" id="IPR015867">
    <property type="entry name" value="N-reg_PII/ATP_PRibTrfase_C"/>
</dbReference>
<dbReference type="InterPro" id="IPR002187">
    <property type="entry name" value="N-reg_PII"/>
</dbReference>
<dbReference type="InterPro" id="IPR011322">
    <property type="entry name" value="N-reg_PII-like_a/b"/>
</dbReference>
<reference evidence="1 2" key="1">
    <citation type="submission" date="2015-09" db="EMBL/GenBank/DDBJ databases">
        <title>Genome of Desulfovibrio dechloracetivorans BerOc1, a mercury methylating strain isolated from highly hydrocarbons and metals contaminated coastal sediments.</title>
        <authorList>
            <person name="Goni Urriza M."/>
            <person name="Gassie C."/>
            <person name="Bouchez O."/>
            <person name="Klopp C."/>
            <person name="Ranchou-Peyruse A."/>
            <person name="Remy G."/>
        </authorList>
    </citation>
    <scope>NUCLEOTIDE SEQUENCE [LARGE SCALE GENOMIC DNA]</scope>
    <source>
        <strain evidence="1 2">BerOc1</strain>
    </source>
</reference>
<name>A0A1J5NCM0_9BACT</name>
<dbReference type="Pfam" id="PF00543">
    <property type="entry name" value="P-II"/>
    <property type="match status" value="1"/>
</dbReference>
<protein>
    <submittedName>
        <fullName evidence="1">Nitrogen regulatory protein P-II</fullName>
    </submittedName>
</protein>
<dbReference type="GO" id="GO:0030234">
    <property type="term" value="F:enzyme regulator activity"/>
    <property type="evidence" value="ECO:0007669"/>
    <property type="project" value="InterPro"/>
</dbReference>
<dbReference type="OrthoDB" id="9802729at2"/>